<dbReference type="Proteomes" id="UP000248410">
    <property type="component" value="Chromosome"/>
</dbReference>
<evidence type="ECO:0000256" key="2">
    <source>
        <dbReference type="ARBA" id="ARBA00022679"/>
    </source>
</evidence>
<keyword evidence="7" id="KW-1185">Reference proteome</keyword>
<organism evidence="6 7">
    <name type="scientific">Acidianus sulfidivorans JP7</name>
    <dbReference type="NCBI Taxonomy" id="619593"/>
    <lineage>
        <taxon>Archaea</taxon>
        <taxon>Thermoproteota</taxon>
        <taxon>Thermoprotei</taxon>
        <taxon>Sulfolobales</taxon>
        <taxon>Sulfolobaceae</taxon>
        <taxon>Acidianus</taxon>
    </lineage>
</organism>
<reference evidence="6 7" key="1">
    <citation type="submission" date="2018-05" db="EMBL/GenBank/DDBJ databases">
        <title>Complete Genome Sequences of Extremely Thermoacidophilic, Metal-Mobilizing Type-Strain Members of the Archaeal Family Sulfolobaceae: Acidianus brierleyi DSM-1651T, Acidianus sulfidivorans DSM-18786T, Metallosphaera hakonensis DSM-7519T, and Metallosphaera prunae DSM-10039T.</title>
        <authorList>
            <person name="Counts J.A."/>
            <person name="Kelly R.M."/>
        </authorList>
    </citation>
    <scope>NUCLEOTIDE SEQUENCE [LARGE SCALE GENOMIC DNA]</scope>
    <source>
        <strain evidence="6 7">JP7</strain>
    </source>
</reference>
<dbReference type="GeneID" id="36837418"/>
<evidence type="ECO:0000259" key="5">
    <source>
        <dbReference type="PROSITE" id="PS51686"/>
    </source>
</evidence>
<dbReference type="InterPro" id="IPR029063">
    <property type="entry name" value="SAM-dependent_MTases_sf"/>
</dbReference>
<keyword evidence="3" id="KW-0949">S-adenosyl-L-methionine</keyword>
<accession>A0A2U9IM48</accession>
<gene>
    <name evidence="6" type="ORF">DFR86_05575</name>
</gene>
<dbReference type="Pfam" id="PF01189">
    <property type="entry name" value="Methyltr_RsmB-F"/>
    <property type="match status" value="1"/>
</dbReference>
<dbReference type="Gene3D" id="3.40.50.150">
    <property type="entry name" value="Vaccinia Virus protein VP39"/>
    <property type="match status" value="1"/>
</dbReference>
<protein>
    <recommendedName>
        <fullName evidence="5">SAM-dependent MTase RsmB/NOP-type domain-containing protein</fullName>
    </recommendedName>
</protein>
<name>A0A2U9IM48_9CREN</name>
<dbReference type="PANTHER" id="PTHR22807">
    <property type="entry name" value="NOP2 YEAST -RELATED NOL1/NOP2/FMU SUN DOMAIN-CONTAINING"/>
    <property type="match status" value="1"/>
</dbReference>
<evidence type="ECO:0000313" key="6">
    <source>
        <dbReference type="EMBL" id="AWR97083.1"/>
    </source>
</evidence>
<dbReference type="PRINTS" id="PR02008">
    <property type="entry name" value="RCMTFAMILY"/>
</dbReference>
<sequence>MKDKEIIEFLSTLLYYVEKGYPLPVAFKNTKSIKKVKNFDYDKLYMLSREFVLSYYSFKSSKRSGKAREFINGKNGLKFPNWMKEKLQKYIDIEILEKSFFIKNEWIRVNTLKGDIDKIVKSLESHNVEVEEDNELPYMLKVLKGDPRKTDEFKNYQIVFQDKASALVVESLRPETNDVIIDLSSAPGMKVSQIMSITDNNAKIYAADIDVNRLHKEIEFLKNMGVNLNKIEFILQDSSYSSIREGDKVLIDAPCSSSGMISNEPTILVTLTEEKIKKYATIQENILIEAIENIRASYIIYSVCSIFPEEGEMHMDKFIDLLERPNISGNSGYEGFLSSKYAIRLFPYSNSTEGFFISKLNLSK</sequence>
<dbReference type="GO" id="GO:0003723">
    <property type="term" value="F:RNA binding"/>
    <property type="evidence" value="ECO:0007669"/>
    <property type="project" value="UniProtKB-KW"/>
</dbReference>
<proteinExistence type="predicted"/>
<dbReference type="GO" id="GO:0008173">
    <property type="term" value="F:RNA methyltransferase activity"/>
    <property type="evidence" value="ECO:0007669"/>
    <property type="project" value="InterPro"/>
</dbReference>
<evidence type="ECO:0000256" key="1">
    <source>
        <dbReference type="ARBA" id="ARBA00022603"/>
    </source>
</evidence>
<dbReference type="GO" id="GO:0001510">
    <property type="term" value="P:RNA methylation"/>
    <property type="evidence" value="ECO:0007669"/>
    <property type="project" value="InterPro"/>
</dbReference>
<dbReference type="InterPro" id="IPR001678">
    <property type="entry name" value="MeTrfase_RsmB-F_NOP2_dom"/>
</dbReference>
<evidence type="ECO:0000256" key="4">
    <source>
        <dbReference type="ARBA" id="ARBA00022884"/>
    </source>
</evidence>
<evidence type="ECO:0000256" key="3">
    <source>
        <dbReference type="ARBA" id="ARBA00022691"/>
    </source>
</evidence>
<keyword evidence="2" id="KW-0808">Transferase</keyword>
<evidence type="ECO:0000313" key="7">
    <source>
        <dbReference type="Proteomes" id="UP000248410"/>
    </source>
</evidence>
<keyword evidence="4" id="KW-0694">RNA-binding</keyword>
<dbReference type="InterPro" id="IPR023267">
    <property type="entry name" value="RCMT"/>
</dbReference>
<dbReference type="KEGG" id="asul:DFR86_05575"/>
<dbReference type="RefSeq" id="WP_110379973.1">
    <property type="nucleotide sequence ID" value="NZ_CP029288.2"/>
</dbReference>
<dbReference type="AlphaFoldDB" id="A0A2U9IM48"/>
<keyword evidence="1" id="KW-0489">Methyltransferase</keyword>
<dbReference type="PROSITE" id="PS51686">
    <property type="entry name" value="SAM_MT_RSMB_NOP"/>
    <property type="match status" value="1"/>
</dbReference>
<dbReference type="PANTHER" id="PTHR22807:SF70">
    <property type="entry name" value="TRNA_RRNA CYTOSINE-C5-METHYLASE, NOL1_NOP2_SUN FAMILY, FUSED TO N-TERMINAL NUSB REGULATOR DOMAIN"/>
    <property type="match status" value="1"/>
</dbReference>
<dbReference type="EMBL" id="CP029288">
    <property type="protein sequence ID" value="AWR97083.1"/>
    <property type="molecule type" value="Genomic_DNA"/>
</dbReference>
<dbReference type="InterPro" id="IPR049560">
    <property type="entry name" value="MeTrfase_RsmB-F_NOP2_cat"/>
</dbReference>
<feature type="domain" description="SAM-dependent MTase RsmB/NOP-type" evidence="5">
    <location>
        <begin position="95"/>
        <end position="363"/>
    </location>
</feature>
<dbReference type="OrthoDB" id="14725at2157"/>
<dbReference type="SUPFAM" id="SSF53335">
    <property type="entry name" value="S-adenosyl-L-methionine-dependent methyltransferases"/>
    <property type="match status" value="1"/>
</dbReference>